<dbReference type="PROSITE" id="PS50850">
    <property type="entry name" value="MFS"/>
    <property type="match status" value="1"/>
</dbReference>
<gene>
    <name evidence="7" type="ORF">IW245_001257</name>
</gene>
<organism evidence="7 8">
    <name type="scientific">Longispora fulva</name>
    <dbReference type="NCBI Taxonomy" id="619741"/>
    <lineage>
        <taxon>Bacteria</taxon>
        <taxon>Bacillati</taxon>
        <taxon>Actinomycetota</taxon>
        <taxon>Actinomycetes</taxon>
        <taxon>Micromonosporales</taxon>
        <taxon>Micromonosporaceae</taxon>
        <taxon>Longispora</taxon>
    </lineage>
</organism>
<dbReference type="Gene3D" id="1.20.1250.20">
    <property type="entry name" value="MFS general substrate transporter like domains"/>
    <property type="match status" value="1"/>
</dbReference>
<feature type="transmembrane region" description="Helical" evidence="5">
    <location>
        <begin position="277"/>
        <end position="300"/>
    </location>
</feature>
<dbReference type="Proteomes" id="UP000622552">
    <property type="component" value="Unassembled WGS sequence"/>
</dbReference>
<keyword evidence="3 5" id="KW-1133">Transmembrane helix</keyword>
<keyword evidence="2 5" id="KW-0812">Transmembrane</keyword>
<dbReference type="InterPro" id="IPR036259">
    <property type="entry name" value="MFS_trans_sf"/>
</dbReference>
<feature type="transmembrane region" description="Helical" evidence="5">
    <location>
        <begin position="105"/>
        <end position="126"/>
    </location>
</feature>
<feature type="transmembrane region" description="Helical" evidence="5">
    <location>
        <begin position="209"/>
        <end position="231"/>
    </location>
</feature>
<comment type="subcellular location">
    <subcellularLocation>
        <location evidence="1">Cell membrane</location>
        <topology evidence="1">Multi-pass membrane protein</topology>
    </subcellularLocation>
</comment>
<evidence type="ECO:0000256" key="4">
    <source>
        <dbReference type="ARBA" id="ARBA00023136"/>
    </source>
</evidence>
<feature type="transmembrane region" description="Helical" evidence="5">
    <location>
        <begin position="363"/>
        <end position="384"/>
    </location>
</feature>
<reference evidence="7" key="1">
    <citation type="submission" date="2020-11" db="EMBL/GenBank/DDBJ databases">
        <title>Sequencing the genomes of 1000 actinobacteria strains.</title>
        <authorList>
            <person name="Klenk H.-P."/>
        </authorList>
    </citation>
    <scope>NUCLEOTIDE SEQUENCE</scope>
    <source>
        <strain evidence="7">DSM 45356</strain>
    </source>
</reference>
<feature type="transmembrane region" description="Helical" evidence="5">
    <location>
        <begin position="251"/>
        <end position="270"/>
    </location>
</feature>
<evidence type="ECO:0000259" key="6">
    <source>
        <dbReference type="PROSITE" id="PS50850"/>
    </source>
</evidence>
<feature type="transmembrane region" description="Helical" evidence="5">
    <location>
        <begin position="170"/>
        <end position="188"/>
    </location>
</feature>
<comment type="caution">
    <text evidence="7">The sequence shown here is derived from an EMBL/GenBank/DDBJ whole genome shotgun (WGS) entry which is preliminary data.</text>
</comment>
<name>A0A8J7G7D9_9ACTN</name>
<evidence type="ECO:0000256" key="3">
    <source>
        <dbReference type="ARBA" id="ARBA00022989"/>
    </source>
</evidence>
<evidence type="ECO:0000256" key="1">
    <source>
        <dbReference type="ARBA" id="ARBA00004651"/>
    </source>
</evidence>
<keyword evidence="4 5" id="KW-0472">Membrane</keyword>
<evidence type="ECO:0000313" key="7">
    <source>
        <dbReference type="EMBL" id="MBG6135063.1"/>
    </source>
</evidence>
<proteinExistence type="predicted"/>
<dbReference type="InterPro" id="IPR011701">
    <property type="entry name" value="MFS"/>
</dbReference>
<dbReference type="SUPFAM" id="SSF103473">
    <property type="entry name" value="MFS general substrate transporter"/>
    <property type="match status" value="1"/>
</dbReference>
<dbReference type="EMBL" id="JADOUF010000001">
    <property type="protein sequence ID" value="MBG6135063.1"/>
    <property type="molecule type" value="Genomic_DNA"/>
</dbReference>
<dbReference type="PANTHER" id="PTHR23542">
    <property type="match status" value="1"/>
</dbReference>
<dbReference type="Pfam" id="PF07690">
    <property type="entry name" value="MFS_1"/>
    <property type="match status" value="1"/>
</dbReference>
<dbReference type="RefSeq" id="WP_197002224.1">
    <property type="nucleotide sequence ID" value="NZ_BONS01000004.1"/>
</dbReference>
<dbReference type="PANTHER" id="PTHR23542:SF1">
    <property type="entry name" value="MAJOR FACILITATOR SUPERFAMILY (MFS) PROFILE DOMAIN-CONTAINING PROTEIN"/>
    <property type="match status" value="1"/>
</dbReference>
<feature type="transmembrane region" description="Helical" evidence="5">
    <location>
        <begin position="80"/>
        <end position="99"/>
    </location>
</feature>
<sequence length="403" mass="41309">MRLHTYRHVLALPGVRTLMILALLARIPVTAAGMALTFHVLGDLHGGYAQAGLVGTAATVATALGAPFTGRLTDRKGLRVSTALGTVIALCFWVSAPFLPYPALLVAAFLGGLVGVGVFSVTRQALAALVPEDQRRTAFSIDSMSTELSYMVGPALAIILATQVSPNVSMIVIGTGVVVSGLALYLLNPPTREAEEPGVPDAPAPPRRTWLRGGFIGLLLVAAATTTTLAGTEMAMVAALRQSGHTSATSVVIALWCVYSLLGAFLYGAVHRGLPSILLCGAMSVLTVPIGLAGGQWWAIALALLPAGVLCAPSLSSNTTALSALVPAAARGEAMGIQGSAMTVGMAGGAPLAGWVSDHYGPAWGFAAIGTVGLLLTLTAVPLLRHTLRPAQRRVPDEVPQPA</sequence>
<dbReference type="GO" id="GO:0022857">
    <property type="term" value="F:transmembrane transporter activity"/>
    <property type="evidence" value="ECO:0007669"/>
    <property type="project" value="InterPro"/>
</dbReference>
<protein>
    <submittedName>
        <fullName evidence="7">MFS family permease</fullName>
    </submittedName>
</protein>
<dbReference type="GO" id="GO:0005886">
    <property type="term" value="C:plasma membrane"/>
    <property type="evidence" value="ECO:0007669"/>
    <property type="project" value="UniProtKB-SubCell"/>
</dbReference>
<evidence type="ECO:0000313" key="8">
    <source>
        <dbReference type="Proteomes" id="UP000622552"/>
    </source>
</evidence>
<evidence type="ECO:0000256" key="2">
    <source>
        <dbReference type="ARBA" id="ARBA00022692"/>
    </source>
</evidence>
<dbReference type="AlphaFoldDB" id="A0A8J7G7D9"/>
<keyword evidence="8" id="KW-1185">Reference proteome</keyword>
<evidence type="ECO:0000256" key="5">
    <source>
        <dbReference type="SAM" id="Phobius"/>
    </source>
</evidence>
<dbReference type="InterPro" id="IPR020846">
    <property type="entry name" value="MFS_dom"/>
</dbReference>
<feature type="domain" description="Major facilitator superfamily (MFS) profile" evidence="6">
    <location>
        <begin position="1"/>
        <end position="385"/>
    </location>
</feature>
<feature type="transmembrane region" description="Helical" evidence="5">
    <location>
        <begin position="20"/>
        <end position="41"/>
    </location>
</feature>
<feature type="transmembrane region" description="Helical" evidence="5">
    <location>
        <begin position="147"/>
        <end position="164"/>
    </location>
</feature>
<feature type="transmembrane region" description="Helical" evidence="5">
    <location>
        <begin position="47"/>
        <end position="68"/>
    </location>
</feature>
<accession>A0A8J7G7D9</accession>